<evidence type="ECO:0000313" key="3">
    <source>
        <dbReference type="EMBL" id="GEK29224.1"/>
    </source>
</evidence>
<reference evidence="3 6" key="2">
    <citation type="submission" date="2019-07" db="EMBL/GenBank/DDBJ databases">
        <title>Whole genome shotgun sequence of Lactobacillus siliginis NBRC 101315.</title>
        <authorList>
            <person name="Hosoyama A."/>
            <person name="Uohara A."/>
            <person name="Ohji S."/>
            <person name="Ichikawa N."/>
        </authorList>
    </citation>
    <scope>NUCLEOTIDE SEQUENCE [LARGE SCALE GENOMIC DNA]</scope>
    <source>
        <strain evidence="3 6">NBRC 101315</strain>
    </source>
</reference>
<evidence type="ECO:0000256" key="1">
    <source>
        <dbReference type="ARBA" id="ARBA00006484"/>
    </source>
</evidence>
<organism evidence="4 5">
    <name type="scientific">Furfurilactobacillus siliginis</name>
    <dbReference type="NCBI Taxonomy" id="348151"/>
    <lineage>
        <taxon>Bacteria</taxon>
        <taxon>Bacillati</taxon>
        <taxon>Bacillota</taxon>
        <taxon>Bacilli</taxon>
        <taxon>Lactobacillales</taxon>
        <taxon>Lactobacillaceae</taxon>
        <taxon>Furfurilactobacillus</taxon>
    </lineage>
</organism>
<dbReference type="STRING" id="348151.IV55_GL000642"/>
<sequence length="252" mass="26870">MGTRLAGKVAIVTGGSLGIGYGIAKRFVDEGAKVVITGRHEDVGEKAAREIGTTDQIRFVKHDAADEQGWIDLFDQTEAAFGPVSTLVNNAGIAVSKSIENTTTEEWRTLMSVNLDGVFFGTRLGIQRMKNKHLGASIINMSSIEGFIGDPNLGAYNASKGGVRIMSKSAALDCALNDYDVRVNTVHPGYIKTPLVDDLEGAEAAMSQRTKTPMGHIGEPDDIAYMCVYLASDEAKFATGAEFVVDGGYTAQ</sequence>
<dbReference type="PROSITE" id="PS00061">
    <property type="entry name" value="ADH_SHORT"/>
    <property type="match status" value="1"/>
</dbReference>
<dbReference type="PANTHER" id="PTHR24321:SF8">
    <property type="entry name" value="ESTRADIOL 17-BETA-DEHYDROGENASE 8-RELATED"/>
    <property type="match status" value="1"/>
</dbReference>
<dbReference type="FunFam" id="3.40.50.720:FF:000084">
    <property type="entry name" value="Short-chain dehydrogenase reductase"/>
    <property type="match status" value="1"/>
</dbReference>
<evidence type="ECO:0000313" key="4">
    <source>
        <dbReference type="EMBL" id="KRN93984.1"/>
    </source>
</evidence>
<dbReference type="GO" id="GO:0016491">
    <property type="term" value="F:oxidoreductase activity"/>
    <property type="evidence" value="ECO:0007669"/>
    <property type="project" value="UniProtKB-KW"/>
</dbReference>
<comment type="caution">
    <text evidence="4">The sequence shown here is derived from an EMBL/GenBank/DDBJ whole genome shotgun (WGS) entry which is preliminary data.</text>
</comment>
<dbReference type="SUPFAM" id="SSF51735">
    <property type="entry name" value="NAD(P)-binding Rossmann-fold domains"/>
    <property type="match status" value="1"/>
</dbReference>
<evidence type="ECO:0000256" key="2">
    <source>
        <dbReference type="ARBA" id="ARBA00023002"/>
    </source>
</evidence>
<dbReference type="AlphaFoldDB" id="A0A0R2KXC1"/>
<evidence type="ECO:0000313" key="5">
    <source>
        <dbReference type="Proteomes" id="UP000051139"/>
    </source>
</evidence>
<dbReference type="EMBL" id="JQCB01000018">
    <property type="protein sequence ID" value="KRN93984.1"/>
    <property type="molecule type" value="Genomic_DNA"/>
</dbReference>
<dbReference type="Gene3D" id="3.40.50.720">
    <property type="entry name" value="NAD(P)-binding Rossmann-like Domain"/>
    <property type="match status" value="1"/>
</dbReference>
<keyword evidence="5" id="KW-1185">Reference proteome</keyword>
<dbReference type="PRINTS" id="PR00080">
    <property type="entry name" value="SDRFAMILY"/>
</dbReference>
<dbReference type="Proteomes" id="UP000051139">
    <property type="component" value="Unassembled WGS sequence"/>
</dbReference>
<dbReference type="SMR" id="A0A0R2KXC1"/>
<gene>
    <name evidence="4" type="ORF">IV55_GL000642</name>
    <name evidence="3" type="ORF">LSI01_15350</name>
</gene>
<dbReference type="PRINTS" id="PR00081">
    <property type="entry name" value="GDHRDH"/>
</dbReference>
<name>A0A0R2KXC1_9LACO</name>
<dbReference type="CDD" id="cd05341">
    <property type="entry name" value="3beta-17beta-HSD_like_SDR_c"/>
    <property type="match status" value="1"/>
</dbReference>
<dbReference type="RefSeq" id="WP_057811512.1">
    <property type="nucleotide sequence ID" value="NZ_BJUD01000039.1"/>
</dbReference>
<dbReference type="NCBIfam" id="NF005559">
    <property type="entry name" value="PRK07231.1"/>
    <property type="match status" value="1"/>
</dbReference>
<dbReference type="EMBL" id="BJUD01000039">
    <property type="protein sequence ID" value="GEK29224.1"/>
    <property type="molecule type" value="Genomic_DNA"/>
</dbReference>
<keyword evidence="2" id="KW-0560">Oxidoreductase</keyword>
<dbReference type="Proteomes" id="UP000321429">
    <property type="component" value="Unassembled WGS sequence"/>
</dbReference>
<dbReference type="OrthoDB" id="9805904at2"/>
<reference evidence="4 5" key="1">
    <citation type="journal article" date="2015" name="Genome Announc.">
        <title>Expanding the biotechnology potential of lactobacilli through comparative genomics of 213 strains and associated genera.</title>
        <authorList>
            <person name="Sun Z."/>
            <person name="Harris H.M."/>
            <person name="McCann A."/>
            <person name="Guo C."/>
            <person name="Argimon S."/>
            <person name="Zhang W."/>
            <person name="Yang X."/>
            <person name="Jeffery I.B."/>
            <person name="Cooney J.C."/>
            <person name="Kagawa T.F."/>
            <person name="Liu W."/>
            <person name="Song Y."/>
            <person name="Salvetti E."/>
            <person name="Wrobel A."/>
            <person name="Rasinkangas P."/>
            <person name="Parkhill J."/>
            <person name="Rea M.C."/>
            <person name="O'Sullivan O."/>
            <person name="Ritari J."/>
            <person name="Douillard F.P."/>
            <person name="Paul Ross R."/>
            <person name="Yang R."/>
            <person name="Briner A.E."/>
            <person name="Felis G.E."/>
            <person name="de Vos W.M."/>
            <person name="Barrangou R."/>
            <person name="Klaenhammer T.R."/>
            <person name="Caufield P.W."/>
            <person name="Cui Y."/>
            <person name="Zhang H."/>
            <person name="O'Toole P.W."/>
        </authorList>
    </citation>
    <scope>NUCLEOTIDE SEQUENCE [LARGE SCALE GENOMIC DNA]</scope>
    <source>
        <strain evidence="4 5">DSM 22696</strain>
    </source>
</reference>
<dbReference type="InterPro" id="IPR020904">
    <property type="entry name" value="Sc_DH/Rdtase_CS"/>
</dbReference>
<evidence type="ECO:0000313" key="6">
    <source>
        <dbReference type="Proteomes" id="UP000321429"/>
    </source>
</evidence>
<dbReference type="PANTHER" id="PTHR24321">
    <property type="entry name" value="DEHYDROGENASES, SHORT CHAIN"/>
    <property type="match status" value="1"/>
</dbReference>
<dbReference type="Pfam" id="PF13561">
    <property type="entry name" value="adh_short_C2"/>
    <property type="match status" value="1"/>
</dbReference>
<proteinExistence type="inferred from homology"/>
<comment type="similarity">
    <text evidence="1">Belongs to the short-chain dehydrogenases/reductases (SDR) family.</text>
</comment>
<dbReference type="GO" id="GO:0008206">
    <property type="term" value="P:bile acid metabolic process"/>
    <property type="evidence" value="ECO:0007669"/>
    <property type="project" value="UniProtKB-ARBA"/>
</dbReference>
<dbReference type="InterPro" id="IPR002347">
    <property type="entry name" value="SDR_fam"/>
</dbReference>
<dbReference type="PATRIC" id="fig|348151.3.peg.658"/>
<dbReference type="InterPro" id="IPR036291">
    <property type="entry name" value="NAD(P)-bd_dom_sf"/>
</dbReference>
<protein>
    <submittedName>
        <fullName evidence="3">2,5-dichloro-2,5-cyclohexadiene-1,4-diol dehydrogenase</fullName>
    </submittedName>
    <submittedName>
        <fullName evidence="4">Nadph dependent r-specific alcohol dehydrogenase</fullName>
    </submittedName>
</protein>
<accession>A0A0R2KXC1</accession>